<keyword evidence="4 9" id="KW-0637">Prenyltransferase</keyword>
<dbReference type="GO" id="GO:0005968">
    <property type="term" value="C:Rab-protein geranylgeranyltransferase complex"/>
    <property type="evidence" value="ECO:0007669"/>
    <property type="project" value="EnsemblMetazoa"/>
</dbReference>
<dbReference type="PROSITE" id="PS51147">
    <property type="entry name" value="PFTA"/>
    <property type="match status" value="4"/>
</dbReference>
<keyword evidence="12" id="KW-1185">Reference proteome</keyword>
<evidence type="ECO:0000313" key="12">
    <source>
        <dbReference type="Proteomes" id="UP000002282"/>
    </source>
</evidence>
<dbReference type="GO" id="GO:0004663">
    <property type="term" value="F:Rab geranylgeranyltransferase activity"/>
    <property type="evidence" value="ECO:0007669"/>
    <property type="project" value="UniProtKB-UniRule"/>
</dbReference>
<dbReference type="HOGENOM" id="CLU_031996_3_2_1"/>
<dbReference type="PANTHER" id="PTHR11129">
    <property type="entry name" value="PROTEIN FARNESYLTRANSFERASE ALPHA SUBUNIT/RAB GERANYLGERANYL TRANSFERASE ALPHA SUBUNIT"/>
    <property type="match status" value="1"/>
</dbReference>
<feature type="compositionally biased region" description="Basic and acidic residues" evidence="10">
    <location>
        <begin position="91"/>
        <end position="113"/>
    </location>
</feature>
<protein>
    <recommendedName>
        <fullName evidence="3 9">Geranylgeranyl transferase type-2 subunit alpha</fullName>
        <ecNumber evidence="2 9">2.5.1.60</ecNumber>
    </recommendedName>
    <alternativeName>
        <fullName evidence="7 9">Geranylgeranyl transferase type II subunit alpha</fullName>
    </alternativeName>
</protein>
<comment type="similarity">
    <text evidence="1 9">Belongs to the protein prenyltransferase subunit alpha family.</text>
</comment>
<dbReference type="KEGG" id="dya:Dyak_GE25449"/>
<organism evidence="11 12">
    <name type="scientific">Drosophila yakuba</name>
    <name type="common">Fruit fly</name>
    <dbReference type="NCBI Taxonomy" id="7245"/>
    <lineage>
        <taxon>Eukaryota</taxon>
        <taxon>Metazoa</taxon>
        <taxon>Ecdysozoa</taxon>
        <taxon>Arthropoda</taxon>
        <taxon>Hexapoda</taxon>
        <taxon>Insecta</taxon>
        <taxon>Pterygota</taxon>
        <taxon>Neoptera</taxon>
        <taxon>Endopterygota</taxon>
        <taxon>Diptera</taxon>
        <taxon>Brachycera</taxon>
        <taxon>Muscomorpha</taxon>
        <taxon>Ephydroidea</taxon>
        <taxon>Drosophilidae</taxon>
        <taxon>Drosophila</taxon>
        <taxon>Sophophora</taxon>
    </lineage>
</organism>
<evidence type="ECO:0000256" key="7">
    <source>
        <dbReference type="ARBA" id="ARBA00031267"/>
    </source>
</evidence>
<dbReference type="EC" id="2.5.1.60" evidence="2 9"/>
<evidence type="ECO:0000256" key="4">
    <source>
        <dbReference type="ARBA" id="ARBA00022602"/>
    </source>
</evidence>
<dbReference type="GO" id="GO:0097354">
    <property type="term" value="P:prenylation"/>
    <property type="evidence" value="ECO:0007669"/>
    <property type="project" value="UniProtKB-UniRule"/>
</dbReference>
<evidence type="ECO:0000256" key="9">
    <source>
        <dbReference type="RuleBase" id="RU367120"/>
    </source>
</evidence>
<evidence type="ECO:0000256" key="3">
    <source>
        <dbReference type="ARBA" id="ARBA00014772"/>
    </source>
</evidence>
<dbReference type="OrthoDB" id="1658at2759"/>
<dbReference type="EMBL" id="CM000160">
    <property type="protein sequence ID" value="EDW95723.1"/>
    <property type="molecule type" value="Genomic_DNA"/>
</dbReference>
<reference evidence="11 12" key="2">
    <citation type="journal article" date="2007" name="PLoS Biol.">
        <title>Principles of genome evolution in the Drosophila melanogaster species group.</title>
        <authorList>
            <person name="Ranz J.M."/>
            <person name="Maurin D."/>
            <person name="Chan Y.S."/>
            <person name="von Grotthuss M."/>
            <person name="Hillier L.W."/>
            <person name="Roote J."/>
            <person name="Ashburner M."/>
            <person name="Bergman C.M."/>
        </authorList>
    </citation>
    <scope>NUCLEOTIDE SEQUENCE [LARGE SCALE GENOMIC DNA]</scope>
    <source>
        <strain evidence="12">Tai18E2 / Tucson 14021-0261.01</strain>
    </source>
</reference>
<dbReference type="SUPFAM" id="SSF48439">
    <property type="entry name" value="Protein prenylyltransferase"/>
    <property type="match status" value="1"/>
</dbReference>
<feature type="compositionally biased region" description="Basic and acidic residues" evidence="10">
    <location>
        <begin position="8"/>
        <end position="20"/>
    </location>
</feature>
<dbReference type="Pfam" id="PF01239">
    <property type="entry name" value="PPTA"/>
    <property type="match status" value="4"/>
</dbReference>
<evidence type="ECO:0000256" key="10">
    <source>
        <dbReference type="SAM" id="MobiDB-lite"/>
    </source>
</evidence>
<sequence>MHGRVKVRTTEEERERKKKEQALKVRSYRAAMGRIQKKREAGELDNEMLSLTVQILLRNPDVSTLWNIRRECVLEKLSKLKEEEATYETPTDEKLEEEKQTGEEKDKASEKKTLPEDKAHSYFTCELDLTEQCLMVNPKSYNAWHHRSWILEKNPRADWQREVHLCNKYLKFDERNFHTWDYRRYVTEKAMVPAAQELDFCTDKIKVNFSNYSSWHHRSLLLPGLYPNQQRDRPMSEEKLQKELEMVLTAAFTDPNDSSAWFYQRWLLGSGAQLDRAPRIAAFRLESHGAVLALDKPYPDIKQLRTELVGGEKTVLLNSWLPLDKLGTSWKCQQNFDYQRNSSYSLWLSDQIVNLSPMSGSENGAHYFAPPHGTTTCSKDLLAELQTQLQSCLDLLEFEPDSKWTLLTSALLMRAIDFSANHETSLTNLAKLEKVDSLRQGYYKDLAARWTLESELARWPQSAGFPKTFDIADKVLLESLPYGQYLVIADEITLPSKLREKLGDSLPKTFADLKRLS</sequence>
<dbReference type="eggNOG" id="KOG0529">
    <property type="taxonomic scope" value="Eukaryota"/>
</dbReference>
<name>B4PUK1_DROYA</name>
<dbReference type="Proteomes" id="UP000002282">
    <property type="component" value="Chromosome 3R"/>
</dbReference>
<evidence type="ECO:0000256" key="1">
    <source>
        <dbReference type="ARBA" id="ARBA00006734"/>
    </source>
</evidence>
<comment type="function">
    <text evidence="9">Catalyzes the transfer of a geranyl-geranyl moiety from geranyl-geranyl pyrophosphate to cysteines occuring in specific C-terminal amino acid sequences.</text>
</comment>
<gene>
    <name evidence="11" type="primary">Dyak\GE25449</name>
    <name evidence="11" type="synonym">dyak_GLEANR_9079</name>
    <name evidence="11" type="synonym">GE25449</name>
    <name evidence="11" type="ORF">Dyak_GE25449</name>
</gene>
<dbReference type="PhylomeDB" id="B4PUK1"/>
<dbReference type="InterPro" id="IPR002088">
    <property type="entry name" value="Prenyl_trans_a"/>
</dbReference>
<dbReference type="OMA" id="YNAWHHR"/>
<dbReference type="Gene3D" id="1.25.40.120">
    <property type="entry name" value="Protein prenylyltransferase"/>
    <property type="match status" value="1"/>
</dbReference>
<dbReference type="PANTHER" id="PTHR11129:SF2">
    <property type="entry name" value="GERANYLGERANYL TRANSFERASE TYPE-2 SUBUNIT ALPHA"/>
    <property type="match status" value="1"/>
</dbReference>
<evidence type="ECO:0000256" key="5">
    <source>
        <dbReference type="ARBA" id="ARBA00022679"/>
    </source>
</evidence>
<dbReference type="AlphaFoldDB" id="B4PUK1"/>
<evidence type="ECO:0000256" key="2">
    <source>
        <dbReference type="ARBA" id="ARBA00012656"/>
    </source>
</evidence>
<feature type="region of interest" description="Disordered" evidence="10">
    <location>
        <begin position="83"/>
        <end position="113"/>
    </location>
</feature>
<reference evidence="11 12" key="1">
    <citation type="journal article" date="2007" name="Nature">
        <title>Evolution of genes and genomes on the Drosophila phylogeny.</title>
        <authorList>
            <consortium name="Drosophila 12 Genomes Consortium"/>
            <person name="Clark A.G."/>
            <person name="Eisen M.B."/>
            <person name="Smith D.R."/>
            <person name="Bergman C.M."/>
            <person name="Oliver B."/>
            <person name="Markow T.A."/>
            <person name="Kaufman T.C."/>
            <person name="Kellis M."/>
            <person name="Gelbart W."/>
            <person name="Iyer V.N."/>
            <person name="Pollard D.A."/>
            <person name="Sackton T.B."/>
            <person name="Larracuente A.M."/>
            <person name="Singh N.D."/>
            <person name="Abad J.P."/>
            <person name="Abt D.N."/>
            <person name="Adryan B."/>
            <person name="Aguade M."/>
            <person name="Akashi H."/>
            <person name="Anderson W.W."/>
            <person name="Aquadro C.F."/>
            <person name="Ardell D.H."/>
            <person name="Arguello R."/>
            <person name="Artieri C.G."/>
            <person name="Barbash D.A."/>
            <person name="Barker D."/>
            <person name="Barsanti P."/>
            <person name="Batterham P."/>
            <person name="Batzoglou S."/>
            <person name="Begun D."/>
            <person name="Bhutkar A."/>
            <person name="Blanco E."/>
            <person name="Bosak S.A."/>
            <person name="Bradley R.K."/>
            <person name="Brand A.D."/>
            <person name="Brent M.R."/>
            <person name="Brooks A.N."/>
            <person name="Brown R.H."/>
            <person name="Butlin R.K."/>
            <person name="Caggese C."/>
            <person name="Calvi B.R."/>
            <person name="Bernardo de Carvalho A."/>
            <person name="Caspi A."/>
            <person name="Castrezana S."/>
            <person name="Celniker S.E."/>
            <person name="Chang J.L."/>
            <person name="Chapple C."/>
            <person name="Chatterji S."/>
            <person name="Chinwalla A."/>
            <person name="Civetta A."/>
            <person name="Clifton S.W."/>
            <person name="Comeron J.M."/>
            <person name="Costello J.C."/>
            <person name="Coyne J.A."/>
            <person name="Daub J."/>
            <person name="David R.G."/>
            <person name="Delcher A.L."/>
            <person name="Delehaunty K."/>
            <person name="Do C.B."/>
            <person name="Ebling H."/>
            <person name="Edwards K."/>
            <person name="Eickbush T."/>
            <person name="Evans J.D."/>
            <person name="Filipski A."/>
            <person name="Findeiss S."/>
            <person name="Freyhult E."/>
            <person name="Fulton L."/>
            <person name="Fulton R."/>
            <person name="Garcia A.C."/>
            <person name="Gardiner A."/>
            <person name="Garfield D.A."/>
            <person name="Garvin B.E."/>
            <person name="Gibson G."/>
            <person name="Gilbert D."/>
            <person name="Gnerre S."/>
            <person name="Godfrey J."/>
            <person name="Good R."/>
            <person name="Gotea V."/>
            <person name="Gravely B."/>
            <person name="Greenberg A.J."/>
            <person name="Griffiths-Jones S."/>
            <person name="Gross S."/>
            <person name="Guigo R."/>
            <person name="Gustafson E.A."/>
            <person name="Haerty W."/>
            <person name="Hahn M.W."/>
            <person name="Halligan D.L."/>
            <person name="Halpern A.L."/>
            <person name="Halter G.M."/>
            <person name="Han M.V."/>
            <person name="Heger A."/>
            <person name="Hillier L."/>
            <person name="Hinrichs A.S."/>
            <person name="Holmes I."/>
            <person name="Hoskins R.A."/>
            <person name="Hubisz M.J."/>
            <person name="Hultmark D."/>
            <person name="Huntley M.A."/>
            <person name="Jaffe D.B."/>
            <person name="Jagadeeshan S."/>
            <person name="Jeck W.R."/>
            <person name="Johnson J."/>
            <person name="Jones C.D."/>
            <person name="Jordan W.C."/>
            <person name="Karpen G.H."/>
            <person name="Kataoka E."/>
            <person name="Keightley P.D."/>
            <person name="Kheradpour P."/>
            <person name="Kirkness E.F."/>
            <person name="Koerich L.B."/>
            <person name="Kristiansen K."/>
            <person name="Kudrna D."/>
            <person name="Kulathinal R.J."/>
            <person name="Kumar S."/>
            <person name="Kwok R."/>
            <person name="Lander E."/>
            <person name="Langley C.H."/>
            <person name="Lapoint R."/>
            <person name="Lazzaro B.P."/>
            <person name="Lee S.J."/>
            <person name="Levesque L."/>
            <person name="Li R."/>
            <person name="Lin C.F."/>
            <person name="Lin M.F."/>
            <person name="Lindblad-Toh K."/>
            <person name="Llopart A."/>
            <person name="Long M."/>
            <person name="Low L."/>
            <person name="Lozovsky E."/>
            <person name="Lu J."/>
            <person name="Luo M."/>
            <person name="Machado C.A."/>
            <person name="Makalowski W."/>
            <person name="Marzo M."/>
            <person name="Matsuda M."/>
            <person name="Matzkin L."/>
            <person name="McAllister B."/>
            <person name="McBride C.S."/>
            <person name="McKernan B."/>
            <person name="McKernan K."/>
            <person name="Mendez-Lago M."/>
            <person name="Minx P."/>
            <person name="Mollenhauer M.U."/>
            <person name="Montooth K."/>
            <person name="Mount S.M."/>
            <person name="Mu X."/>
            <person name="Myers E."/>
            <person name="Negre B."/>
            <person name="Newfeld S."/>
            <person name="Nielsen R."/>
            <person name="Noor M.A."/>
            <person name="O'Grady P."/>
            <person name="Pachter L."/>
            <person name="Papaceit M."/>
            <person name="Parisi M.J."/>
            <person name="Parisi M."/>
            <person name="Parts L."/>
            <person name="Pedersen J.S."/>
            <person name="Pesole G."/>
            <person name="Phillippy A.M."/>
            <person name="Ponting C.P."/>
            <person name="Pop M."/>
            <person name="Porcelli D."/>
            <person name="Powell J.R."/>
            <person name="Prohaska S."/>
            <person name="Pruitt K."/>
            <person name="Puig M."/>
            <person name="Quesneville H."/>
            <person name="Ram K.R."/>
            <person name="Rand D."/>
            <person name="Rasmussen M.D."/>
            <person name="Reed L.K."/>
            <person name="Reenan R."/>
            <person name="Reily A."/>
            <person name="Remington K.A."/>
            <person name="Rieger T.T."/>
            <person name="Ritchie M.G."/>
            <person name="Robin C."/>
            <person name="Rogers Y.H."/>
            <person name="Rohde C."/>
            <person name="Rozas J."/>
            <person name="Rubenfield M.J."/>
            <person name="Ruiz A."/>
            <person name="Russo S."/>
            <person name="Salzberg S.L."/>
            <person name="Sanchez-Gracia A."/>
            <person name="Saranga D.J."/>
            <person name="Sato H."/>
            <person name="Schaeffer S.W."/>
            <person name="Schatz M.C."/>
            <person name="Schlenke T."/>
            <person name="Schwartz R."/>
            <person name="Segarra C."/>
            <person name="Singh R.S."/>
            <person name="Sirot L."/>
            <person name="Sirota M."/>
            <person name="Sisneros N.B."/>
            <person name="Smith C.D."/>
            <person name="Smith T.F."/>
            <person name="Spieth J."/>
            <person name="Stage D.E."/>
            <person name="Stark A."/>
            <person name="Stephan W."/>
            <person name="Strausberg R.L."/>
            <person name="Strempel S."/>
            <person name="Sturgill D."/>
            <person name="Sutton G."/>
            <person name="Sutton G.G."/>
            <person name="Tao W."/>
            <person name="Teichmann S."/>
            <person name="Tobari Y.N."/>
            <person name="Tomimura Y."/>
            <person name="Tsolas J.M."/>
            <person name="Valente V.L."/>
            <person name="Venter E."/>
            <person name="Venter J.C."/>
            <person name="Vicario S."/>
            <person name="Vieira F.G."/>
            <person name="Vilella A.J."/>
            <person name="Villasante A."/>
            <person name="Walenz B."/>
            <person name="Wang J."/>
            <person name="Wasserman M."/>
            <person name="Watts T."/>
            <person name="Wilson D."/>
            <person name="Wilson R.K."/>
            <person name="Wing R.A."/>
            <person name="Wolfner M.F."/>
            <person name="Wong A."/>
            <person name="Wong G.K."/>
            <person name="Wu C.I."/>
            <person name="Wu G."/>
            <person name="Yamamoto D."/>
            <person name="Yang H.P."/>
            <person name="Yang S.P."/>
            <person name="Yorke J.A."/>
            <person name="Yoshida K."/>
            <person name="Zdobnov E."/>
            <person name="Zhang P."/>
            <person name="Zhang Y."/>
            <person name="Zimin A.V."/>
            <person name="Baldwin J."/>
            <person name="Abdouelleil A."/>
            <person name="Abdulkadir J."/>
            <person name="Abebe A."/>
            <person name="Abera B."/>
            <person name="Abreu J."/>
            <person name="Acer S.C."/>
            <person name="Aftuck L."/>
            <person name="Alexander A."/>
            <person name="An P."/>
            <person name="Anderson E."/>
            <person name="Anderson S."/>
            <person name="Arachi H."/>
            <person name="Azer M."/>
            <person name="Bachantsang P."/>
            <person name="Barry A."/>
            <person name="Bayul T."/>
            <person name="Berlin A."/>
            <person name="Bessette D."/>
            <person name="Bloom T."/>
            <person name="Blye J."/>
            <person name="Boguslavskiy L."/>
            <person name="Bonnet C."/>
            <person name="Boukhgalter B."/>
            <person name="Bourzgui I."/>
            <person name="Brown A."/>
            <person name="Cahill P."/>
            <person name="Channer S."/>
            <person name="Cheshatsang Y."/>
            <person name="Chuda L."/>
            <person name="Citroen M."/>
            <person name="Collymore A."/>
            <person name="Cooke P."/>
            <person name="Costello M."/>
            <person name="D'Aco K."/>
            <person name="Daza R."/>
            <person name="De Haan G."/>
            <person name="DeGray S."/>
            <person name="DeMaso C."/>
            <person name="Dhargay N."/>
            <person name="Dooley K."/>
            <person name="Dooley E."/>
            <person name="Doricent M."/>
            <person name="Dorje P."/>
            <person name="Dorjee K."/>
            <person name="Dupes A."/>
            <person name="Elong R."/>
            <person name="Falk J."/>
            <person name="Farina A."/>
            <person name="Faro S."/>
            <person name="Ferguson D."/>
            <person name="Fisher S."/>
            <person name="Foley C.D."/>
            <person name="Franke A."/>
            <person name="Friedrich D."/>
            <person name="Gadbois L."/>
            <person name="Gearin G."/>
            <person name="Gearin C.R."/>
            <person name="Giannoukos G."/>
            <person name="Goode T."/>
            <person name="Graham J."/>
            <person name="Grandbois E."/>
            <person name="Grewal S."/>
            <person name="Gyaltsen K."/>
            <person name="Hafez N."/>
            <person name="Hagos B."/>
            <person name="Hall J."/>
            <person name="Henson C."/>
            <person name="Hollinger A."/>
            <person name="Honan T."/>
            <person name="Huard M.D."/>
            <person name="Hughes L."/>
            <person name="Hurhula B."/>
            <person name="Husby M.E."/>
            <person name="Kamat A."/>
            <person name="Kanga B."/>
            <person name="Kashin S."/>
            <person name="Khazanovich D."/>
            <person name="Kisner P."/>
            <person name="Lance K."/>
            <person name="Lara M."/>
            <person name="Lee W."/>
            <person name="Lennon N."/>
            <person name="Letendre F."/>
            <person name="LeVine R."/>
            <person name="Lipovsky A."/>
            <person name="Liu X."/>
            <person name="Liu J."/>
            <person name="Liu S."/>
            <person name="Lokyitsang T."/>
            <person name="Lokyitsang Y."/>
            <person name="Lubonja R."/>
            <person name="Lui A."/>
            <person name="MacDonald P."/>
            <person name="Magnisalis V."/>
            <person name="Maru K."/>
            <person name="Matthews C."/>
            <person name="McCusker W."/>
            <person name="McDonough S."/>
            <person name="Mehta T."/>
            <person name="Meldrim J."/>
            <person name="Meneus L."/>
            <person name="Mihai O."/>
            <person name="Mihalev A."/>
            <person name="Mihova T."/>
            <person name="Mittelman R."/>
            <person name="Mlenga V."/>
            <person name="Montmayeur A."/>
            <person name="Mulrain L."/>
            <person name="Navidi A."/>
            <person name="Naylor J."/>
            <person name="Negash T."/>
            <person name="Nguyen T."/>
            <person name="Nguyen N."/>
            <person name="Nicol R."/>
            <person name="Norbu C."/>
            <person name="Norbu N."/>
            <person name="Novod N."/>
            <person name="O'Neill B."/>
            <person name="Osman S."/>
            <person name="Markiewicz E."/>
            <person name="Oyono O.L."/>
            <person name="Patti C."/>
            <person name="Phunkhang P."/>
            <person name="Pierre F."/>
            <person name="Priest M."/>
            <person name="Raghuraman S."/>
            <person name="Rege F."/>
            <person name="Reyes R."/>
            <person name="Rise C."/>
            <person name="Rogov P."/>
            <person name="Ross K."/>
            <person name="Ryan E."/>
            <person name="Settipalli S."/>
            <person name="Shea T."/>
            <person name="Sherpa N."/>
            <person name="Shi L."/>
            <person name="Shih D."/>
            <person name="Sparrow T."/>
            <person name="Spaulding J."/>
            <person name="Stalker J."/>
            <person name="Stange-Thomann N."/>
            <person name="Stavropoulos S."/>
            <person name="Stone C."/>
            <person name="Strader C."/>
            <person name="Tesfaye S."/>
            <person name="Thomson T."/>
            <person name="Thoulutsang Y."/>
            <person name="Thoulutsang D."/>
            <person name="Topham K."/>
            <person name="Topping I."/>
            <person name="Tsamla T."/>
            <person name="Vassiliev H."/>
            <person name="Vo A."/>
            <person name="Wangchuk T."/>
            <person name="Wangdi T."/>
            <person name="Weiand M."/>
            <person name="Wilkinson J."/>
            <person name="Wilson A."/>
            <person name="Yadav S."/>
            <person name="Young G."/>
            <person name="Yu Q."/>
            <person name="Zembek L."/>
            <person name="Zhong D."/>
            <person name="Zimmer A."/>
            <person name="Zwirko Z."/>
            <person name="Jaffe D.B."/>
            <person name="Alvarez P."/>
            <person name="Brockman W."/>
            <person name="Butler J."/>
            <person name="Chin C."/>
            <person name="Gnerre S."/>
            <person name="Grabherr M."/>
            <person name="Kleber M."/>
            <person name="Mauceli E."/>
            <person name="MacCallum I."/>
        </authorList>
    </citation>
    <scope>NUCLEOTIDE SEQUENCE [LARGE SCALE GENOMIC DNA]</scope>
    <source>
        <strain evidence="12">Tai18E2 / Tucson 14021-0261.01</strain>
    </source>
</reference>
<proteinExistence type="inferred from homology"/>
<comment type="catalytic activity">
    <reaction evidence="8 9">
        <text>geranylgeranyl diphosphate + L-cysteinyl-[protein] = S-geranylgeranyl-L-cysteinyl-[protein] + diphosphate</text>
        <dbReference type="Rhea" id="RHEA:21240"/>
        <dbReference type="Rhea" id="RHEA-COMP:10131"/>
        <dbReference type="Rhea" id="RHEA-COMP:11537"/>
        <dbReference type="ChEBI" id="CHEBI:29950"/>
        <dbReference type="ChEBI" id="CHEBI:33019"/>
        <dbReference type="ChEBI" id="CHEBI:57533"/>
        <dbReference type="ChEBI" id="CHEBI:86021"/>
        <dbReference type="EC" id="2.5.1.60"/>
    </reaction>
</comment>
<dbReference type="FunFam" id="1.25.40.120:FF:000035">
    <property type="entry name" value="Geranylgeranyl transferase type-2 subunit alpha"/>
    <property type="match status" value="1"/>
</dbReference>
<evidence type="ECO:0000313" key="11">
    <source>
        <dbReference type="EMBL" id="EDW95723.1"/>
    </source>
</evidence>
<accession>B4PUK1</accession>
<keyword evidence="5 9" id="KW-0808">Transferase</keyword>
<keyword evidence="6" id="KW-0677">Repeat</keyword>
<evidence type="ECO:0000256" key="6">
    <source>
        <dbReference type="ARBA" id="ARBA00022737"/>
    </source>
</evidence>
<feature type="region of interest" description="Disordered" evidence="10">
    <location>
        <begin position="1"/>
        <end position="20"/>
    </location>
</feature>
<dbReference type="Gene3D" id="2.60.40.1130">
    <property type="entry name" value="Rab geranylgeranyltransferase alpha-subunit, insert domain"/>
    <property type="match status" value="1"/>
</dbReference>
<evidence type="ECO:0000256" key="8">
    <source>
        <dbReference type="ARBA" id="ARBA00047658"/>
    </source>
</evidence>